<evidence type="ECO:0000256" key="3">
    <source>
        <dbReference type="ARBA" id="ARBA00022777"/>
    </source>
</evidence>
<evidence type="ECO:0000259" key="4">
    <source>
        <dbReference type="Pfam" id="PF00294"/>
    </source>
</evidence>
<organism evidence="5 6">
    <name type="scientific">Oceaniferula flava</name>
    <dbReference type="NCBI Taxonomy" id="2800421"/>
    <lineage>
        <taxon>Bacteria</taxon>
        <taxon>Pseudomonadati</taxon>
        <taxon>Verrucomicrobiota</taxon>
        <taxon>Verrucomicrobiia</taxon>
        <taxon>Verrucomicrobiales</taxon>
        <taxon>Verrucomicrobiaceae</taxon>
        <taxon>Oceaniferula</taxon>
    </lineage>
</organism>
<dbReference type="InterPro" id="IPR002173">
    <property type="entry name" value="Carboh/pur_kinase_PfkB_CS"/>
</dbReference>
<dbReference type="PROSITE" id="PS00583">
    <property type="entry name" value="PFKB_KINASES_1"/>
    <property type="match status" value="1"/>
</dbReference>
<comment type="similarity">
    <text evidence="1">Belongs to the carbohydrate kinase PfkB family.</text>
</comment>
<evidence type="ECO:0000313" key="5">
    <source>
        <dbReference type="EMBL" id="MBK1856408.1"/>
    </source>
</evidence>
<dbReference type="InterPro" id="IPR029056">
    <property type="entry name" value="Ribokinase-like"/>
</dbReference>
<evidence type="ECO:0000256" key="1">
    <source>
        <dbReference type="ARBA" id="ARBA00010688"/>
    </source>
</evidence>
<comment type="caution">
    <text evidence="5">The sequence shown here is derived from an EMBL/GenBank/DDBJ whole genome shotgun (WGS) entry which is preliminary data.</text>
</comment>
<dbReference type="Proteomes" id="UP000634206">
    <property type="component" value="Unassembled WGS sequence"/>
</dbReference>
<dbReference type="PANTHER" id="PTHR43085">
    <property type="entry name" value="HEXOKINASE FAMILY MEMBER"/>
    <property type="match status" value="1"/>
</dbReference>
<protein>
    <submittedName>
        <fullName evidence="5">Carbohydrate kinase</fullName>
    </submittedName>
</protein>
<dbReference type="EMBL" id="JAENIG010000013">
    <property type="protein sequence ID" value="MBK1856408.1"/>
    <property type="molecule type" value="Genomic_DNA"/>
</dbReference>
<dbReference type="PANTHER" id="PTHR43085:SF57">
    <property type="entry name" value="CARBOHYDRATE KINASE PFKB DOMAIN-CONTAINING PROTEIN"/>
    <property type="match status" value="1"/>
</dbReference>
<dbReference type="InterPro" id="IPR050306">
    <property type="entry name" value="PfkB_Carbo_kinase"/>
</dbReference>
<dbReference type="InterPro" id="IPR011611">
    <property type="entry name" value="PfkB_dom"/>
</dbReference>
<evidence type="ECO:0000256" key="2">
    <source>
        <dbReference type="ARBA" id="ARBA00022679"/>
    </source>
</evidence>
<dbReference type="AlphaFoldDB" id="A0AAE2VA95"/>
<name>A0AAE2VA95_9BACT</name>
<sequence>MNNTNTYKWSQMKVAGLGELLWDVFPHGKRLGGAPANFACHCRQLGLNAVPVSSVGFDELGMEATSQLNELGLDTSYVQVTKDYPTGRVLVDLDETGKPHYQILEDVAWDHLRYTDALDSLARSTDAVCFGVLAQRCEKTRETIHDFLLQMRHSTLKILDVNLRAPYFSRELVQNSLGLANIVKLSDEELPVLADYFSFSGDVYTQLETLRRGFALQLVVYTRGADGSVLMAEDEVVETKGVKVQPVDTVGAGDSFTAAICTGLLQKRSLHETNIFANRVAAYVCSRYGATPKLPQELIHEEVHA</sequence>
<evidence type="ECO:0000313" key="6">
    <source>
        <dbReference type="Proteomes" id="UP000634206"/>
    </source>
</evidence>
<dbReference type="CDD" id="cd01167">
    <property type="entry name" value="bac_FRK"/>
    <property type="match status" value="1"/>
</dbReference>
<reference evidence="5" key="1">
    <citation type="submission" date="2021-01" db="EMBL/GenBank/DDBJ databases">
        <title>Modified the classification status of verrucomicrobia.</title>
        <authorList>
            <person name="Feng X."/>
        </authorList>
    </citation>
    <scope>NUCLEOTIDE SEQUENCE</scope>
    <source>
        <strain evidence="5">5K15</strain>
    </source>
</reference>
<feature type="domain" description="Carbohydrate kinase PfkB" evidence="4">
    <location>
        <begin position="29"/>
        <end position="296"/>
    </location>
</feature>
<dbReference type="Pfam" id="PF00294">
    <property type="entry name" value="PfkB"/>
    <property type="match status" value="1"/>
</dbReference>
<dbReference type="Gene3D" id="3.40.1190.20">
    <property type="match status" value="1"/>
</dbReference>
<dbReference type="GO" id="GO:0016301">
    <property type="term" value="F:kinase activity"/>
    <property type="evidence" value="ECO:0007669"/>
    <property type="project" value="UniProtKB-KW"/>
</dbReference>
<dbReference type="SUPFAM" id="SSF53613">
    <property type="entry name" value="Ribokinase-like"/>
    <property type="match status" value="1"/>
</dbReference>
<keyword evidence="6" id="KW-1185">Reference proteome</keyword>
<dbReference type="RefSeq" id="WP_309491029.1">
    <property type="nucleotide sequence ID" value="NZ_JAENIG010000013.1"/>
</dbReference>
<accession>A0AAE2VA95</accession>
<proteinExistence type="inferred from homology"/>
<gene>
    <name evidence="5" type="ORF">JIN83_15655</name>
</gene>
<keyword evidence="3 5" id="KW-0418">Kinase</keyword>
<keyword evidence="2" id="KW-0808">Transferase</keyword>